<dbReference type="SMART" id="SM00342">
    <property type="entry name" value="HTH_ARAC"/>
    <property type="match status" value="1"/>
</dbReference>
<dbReference type="OrthoDB" id="9799319at2"/>
<dbReference type="InterPro" id="IPR018060">
    <property type="entry name" value="HTH_AraC"/>
</dbReference>
<keyword evidence="8" id="KW-1185">Reference proteome</keyword>
<dbReference type="Gene3D" id="1.10.10.60">
    <property type="entry name" value="Homeodomain-like"/>
    <property type="match status" value="2"/>
</dbReference>
<dbReference type="GO" id="GO:0043565">
    <property type="term" value="F:sequence-specific DNA binding"/>
    <property type="evidence" value="ECO:0007669"/>
    <property type="project" value="InterPro"/>
</dbReference>
<comment type="caution">
    <text evidence="7">The sequence shown here is derived from an EMBL/GenBank/DDBJ whole genome shotgun (WGS) entry which is preliminary data.</text>
</comment>
<keyword evidence="4" id="KW-0812">Transmembrane</keyword>
<feature type="transmembrane region" description="Helical" evidence="4">
    <location>
        <begin position="6"/>
        <end position="25"/>
    </location>
</feature>
<evidence type="ECO:0000313" key="8">
    <source>
        <dbReference type="Proteomes" id="UP000231962"/>
    </source>
</evidence>
<feature type="transmembrane region" description="Helical" evidence="4">
    <location>
        <begin position="140"/>
        <end position="164"/>
    </location>
</feature>
<feature type="transmembrane region" description="Helical" evidence="4">
    <location>
        <begin position="37"/>
        <end position="58"/>
    </location>
</feature>
<dbReference type="InterPro" id="IPR009057">
    <property type="entry name" value="Homeodomain-like_sf"/>
</dbReference>
<reference evidence="8 9" key="1">
    <citation type="submission" date="2017-07" db="EMBL/GenBank/DDBJ databases">
        <title>Leptospira spp. isolated from tropical soils.</title>
        <authorList>
            <person name="Thibeaux R."/>
            <person name="Iraola G."/>
            <person name="Ferres I."/>
            <person name="Bierque E."/>
            <person name="Girault D."/>
            <person name="Soupe-Gilbert M.-E."/>
            <person name="Picardeau M."/>
            <person name="Goarant C."/>
        </authorList>
    </citation>
    <scope>NUCLEOTIDE SEQUENCE [LARGE SCALE GENOMIC DNA]</scope>
    <source>
        <strain evidence="7 9">FH1-B-B1</strain>
        <strain evidence="6 8">FH1-B-C1</strain>
    </source>
</reference>
<evidence type="ECO:0000256" key="1">
    <source>
        <dbReference type="ARBA" id="ARBA00023015"/>
    </source>
</evidence>
<dbReference type="EMBL" id="NPDY01000001">
    <property type="protein sequence ID" value="PJZ71296.1"/>
    <property type="molecule type" value="Genomic_DNA"/>
</dbReference>
<feature type="domain" description="HTH araC/xylS-type" evidence="5">
    <location>
        <begin position="264"/>
        <end position="366"/>
    </location>
</feature>
<evidence type="ECO:0000256" key="4">
    <source>
        <dbReference type="SAM" id="Phobius"/>
    </source>
</evidence>
<dbReference type="PROSITE" id="PS00041">
    <property type="entry name" value="HTH_ARAC_FAMILY_1"/>
    <property type="match status" value="1"/>
</dbReference>
<evidence type="ECO:0000259" key="5">
    <source>
        <dbReference type="PROSITE" id="PS01124"/>
    </source>
</evidence>
<gene>
    <name evidence="6" type="ORF">CH360_01980</name>
    <name evidence="7" type="ORF">CH373_01980</name>
</gene>
<keyword evidence="4" id="KW-0472">Membrane</keyword>
<dbReference type="PROSITE" id="PS01124">
    <property type="entry name" value="HTH_ARAC_FAMILY_2"/>
    <property type="match status" value="1"/>
</dbReference>
<dbReference type="PANTHER" id="PTHR43280:SF29">
    <property type="entry name" value="ARAC-FAMILY TRANSCRIPTIONAL REGULATOR"/>
    <property type="match status" value="1"/>
</dbReference>
<evidence type="ECO:0000256" key="2">
    <source>
        <dbReference type="ARBA" id="ARBA00023125"/>
    </source>
</evidence>
<dbReference type="PRINTS" id="PR00032">
    <property type="entry name" value="HTHARAC"/>
</dbReference>
<dbReference type="InterPro" id="IPR020449">
    <property type="entry name" value="Tscrpt_reg_AraC-type_HTH"/>
</dbReference>
<dbReference type="RefSeq" id="WP_100712238.1">
    <property type="nucleotide sequence ID" value="NZ_NPDY01000001.1"/>
</dbReference>
<keyword evidence="2" id="KW-0238">DNA-binding</keyword>
<proteinExistence type="predicted"/>
<accession>A0A2M9ZRX4</accession>
<evidence type="ECO:0000313" key="6">
    <source>
        <dbReference type="EMBL" id="PJZ71296.1"/>
    </source>
</evidence>
<feature type="transmembrane region" description="Helical" evidence="4">
    <location>
        <begin position="97"/>
        <end position="120"/>
    </location>
</feature>
<keyword evidence="4" id="KW-1133">Transmembrane helix</keyword>
<dbReference type="InterPro" id="IPR018062">
    <property type="entry name" value="HTH_AraC-typ_CS"/>
</dbReference>
<feature type="transmembrane region" description="Helical" evidence="4">
    <location>
        <begin position="185"/>
        <end position="205"/>
    </location>
</feature>
<feature type="transmembrane region" description="Helical" evidence="4">
    <location>
        <begin position="64"/>
        <end position="85"/>
    </location>
</feature>
<name>A0A2M9ZRX4_9LEPT</name>
<dbReference type="Proteomes" id="UP000231990">
    <property type="component" value="Unassembled WGS sequence"/>
</dbReference>
<protein>
    <recommendedName>
        <fullName evidence="5">HTH araC/xylS-type domain-containing protein</fullName>
    </recommendedName>
</protein>
<sequence length="375" mass="42869">METIQLFPLLYLFSGGFFTLVWSLGSLAEPSKSKDKYWVSFILFCTAIWQFAGAISFSEVLRSVPIFLGVHLPFACSIGPALFLYYKNVLMEEESSFSLEALHFLPAFICFLLFLPYWIMDRQSELGILFKIYLGKNDPYSMILSFLILLPKVLILVYLLPVLWPALHVLFRKEAGKKDEIRRRWFLRFVALTFFLISLGLAGFILQKPLLVLLSAYGLPILLVKSYIISQRFPGLLIGIGKKIRETKYAKSRLGGLDPSELSEKLSLLMQKEKAFTDEDLTLPSLAQDLEISTHQLSEFLNMVLQTNFSDYINSWRVKEAESFLLEDPNRSILSIAHASGFNSKSSFNQAFRKFTGITPSEYRKRKKGTSPHFA</sequence>
<evidence type="ECO:0000313" key="7">
    <source>
        <dbReference type="EMBL" id="PJZ74830.1"/>
    </source>
</evidence>
<evidence type="ECO:0000313" key="9">
    <source>
        <dbReference type="Proteomes" id="UP000231990"/>
    </source>
</evidence>
<dbReference type="GO" id="GO:0003700">
    <property type="term" value="F:DNA-binding transcription factor activity"/>
    <property type="evidence" value="ECO:0007669"/>
    <property type="project" value="InterPro"/>
</dbReference>
<keyword evidence="1" id="KW-0805">Transcription regulation</keyword>
<dbReference type="EMBL" id="NPDZ01000001">
    <property type="protein sequence ID" value="PJZ74830.1"/>
    <property type="molecule type" value="Genomic_DNA"/>
</dbReference>
<dbReference type="SUPFAM" id="SSF46689">
    <property type="entry name" value="Homeodomain-like"/>
    <property type="match status" value="1"/>
</dbReference>
<dbReference type="Pfam" id="PF12833">
    <property type="entry name" value="HTH_18"/>
    <property type="match status" value="1"/>
</dbReference>
<keyword evidence="3" id="KW-0804">Transcription</keyword>
<dbReference type="PANTHER" id="PTHR43280">
    <property type="entry name" value="ARAC-FAMILY TRANSCRIPTIONAL REGULATOR"/>
    <property type="match status" value="1"/>
</dbReference>
<dbReference type="Proteomes" id="UP000231962">
    <property type="component" value="Unassembled WGS sequence"/>
</dbReference>
<dbReference type="AlphaFoldDB" id="A0A2M9ZRX4"/>
<organism evidence="7 9">
    <name type="scientific">Leptospira perolatii</name>
    <dbReference type="NCBI Taxonomy" id="2023191"/>
    <lineage>
        <taxon>Bacteria</taxon>
        <taxon>Pseudomonadati</taxon>
        <taxon>Spirochaetota</taxon>
        <taxon>Spirochaetia</taxon>
        <taxon>Leptospirales</taxon>
        <taxon>Leptospiraceae</taxon>
        <taxon>Leptospira</taxon>
    </lineage>
</organism>
<evidence type="ECO:0000256" key="3">
    <source>
        <dbReference type="ARBA" id="ARBA00023163"/>
    </source>
</evidence>